<name>A0AA37HMB9_9HYPH</name>
<feature type="region of interest" description="Disordered" evidence="1">
    <location>
        <begin position="1"/>
        <end position="56"/>
    </location>
</feature>
<sequence length="115" mass="12138">MDRPTTSWTHDVDGDLDGANHRPGGPAAPAHGNEVGPAPNPPRRRSLPRRPEPAPTSCIDCTGADAIAEQFETVLSLEPLDLPIVGDGTLHRLWIGVTIDCATGAVLDAHLDLHS</sequence>
<gene>
    <name evidence="2" type="ORF">NBEOAGPD_0687</name>
</gene>
<evidence type="ECO:0000313" key="3">
    <source>
        <dbReference type="Proteomes" id="UP001055108"/>
    </source>
</evidence>
<dbReference type="EMBL" id="BPQM01000014">
    <property type="protein sequence ID" value="GJD77482.1"/>
    <property type="molecule type" value="Genomic_DNA"/>
</dbReference>
<dbReference type="AlphaFoldDB" id="A0AA37HMB9"/>
<dbReference type="RefSeq" id="WP_238301245.1">
    <property type="nucleotide sequence ID" value="NZ_BPQM01000014.1"/>
</dbReference>
<accession>A0AA37HMB9</accession>
<reference evidence="2" key="2">
    <citation type="submission" date="2021-08" db="EMBL/GenBank/DDBJ databases">
        <authorList>
            <person name="Tani A."/>
            <person name="Ola A."/>
            <person name="Ogura Y."/>
            <person name="Katsura K."/>
            <person name="Hayashi T."/>
        </authorList>
    </citation>
    <scope>NUCLEOTIDE SEQUENCE</scope>
    <source>
        <strain evidence="2">NBRC 103626</strain>
    </source>
</reference>
<proteinExistence type="predicted"/>
<reference evidence="2" key="1">
    <citation type="journal article" date="2016" name="Front. Microbiol.">
        <title>Genome Sequence of the Piezophilic, Mesophilic Sulfate-Reducing Bacterium Desulfovibrio indicus J2T.</title>
        <authorList>
            <person name="Cao J."/>
            <person name="Maignien L."/>
            <person name="Shao Z."/>
            <person name="Alain K."/>
            <person name="Jebbar M."/>
        </authorList>
    </citation>
    <scope>NUCLEOTIDE SEQUENCE</scope>
    <source>
        <strain evidence="2">NBRC 103626</strain>
    </source>
</reference>
<comment type="caution">
    <text evidence="2">The sequence shown here is derived from an EMBL/GenBank/DDBJ whole genome shotgun (WGS) entry which is preliminary data.</text>
</comment>
<evidence type="ECO:0000313" key="2">
    <source>
        <dbReference type="EMBL" id="GJD77482.1"/>
    </source>
</evidence>
<protein>
    <submittedName>
        <fullName evidence="2">Uncharacterized protein</fullName>
    </submittedName>
</protein>
<dbReference type="Proteomes" id="UP001055108">
    <property type="component" value="Unassembled WGS sequence"/>
</dbReference>
<keyword evidence="3" id="KW-1185">Reference proteome</keyword>
<organism evidence="2 3">
    <name type="scientific">Methylobacterium gregans</name>
    <dbReference type="NCBI Taxonomy" id="374424"/>
    <lineage>
        <taxon>Bacteria</taxon>
        <taxon>Pseudomonadati</taxon>
        <taxon>Pseudomonadota</taxon>
        <taxon>Alphaproteobacteria</taxon>
        <taxon>Hyphomicrobiales</taxon>
        <taxon>Methylobacteriaceae</taxon>
        <taxon>Methylobacterium</taxon>
    </lineage>
</organism>
<evidence type="ECO:0000256" key="1">
    <source>
        <dbReference type="SAM" id="MobiDB-lite"/>
    </source>
</evidence>